<dbReference type="PANTHER" id="PTHR30521">
    <property type="entry name" value="DEFERROCHELATASE/PEROXIDASE"/>
    <property type="match status" value="1"/>
</dbReference>
<reference evidence="12 13" key="1">
    <citation type="submission" date="2015-01" db="EMBL/GenBank/DDBJ databases">
        <title>Draft genome sequence of Leucobacter komagatae strain VKM ST2845.</title>
        <authorList>
            <person name="Karlyshev A.V."/>
            <person name="Kudryashova E.B."/>
        </authorList>
    </citation>
    <scope>NUCLEOTIDE SEQUENCE [LARGE SCALE GENOMIC DNA]</scope>
    <source>
        <strain evidence="12 13">VKM ST2845</strain>
    </source>
</reference>
<dbReference type="GO" id="GO:0046872">
    <property type="term" value="F:metal ion binding"/>
    <property type="evidence" value="ECO:0007669"/>
    <property type="project" value="UniProtKB-KW"/>
</dbReference>
<evidence type="ECO:0000256" key="4">
    <source>
        <dbReference type="ARBA" id="ARBA00022723"/>
    </source>
</evidence>
<dbReference type="InterPro" id="IPR048327">
    <property type="entry name" value="Dyp_perox_N"/>
</dbReference>
<comment type="caution">
    <text evidence="12">The sequence shown here is derived from an EMBL/GenBank/DDBJ whole genome shotgun (WGS) entry which is preliminary data.</text>
</comment>
<comment type="similarity">
    <text evidence="8">Belongs to the DyP-type peroxidase family.</text>
</comment>
<dbReference type="Pfam" id="PF04261">
    <property type="entry name" value="Dyp_perox_N"/>
    <property type="match status" value="1"/>
</dbReference>
<evidence type="ECO:0000259" key="10">
    <source>
        <dbReference type="Pfam" id="PF04261"/>
    </source>
</evidence>
<dbReference type="InterPro" id="IPR048328">
    <property type="entry name" value="Dyp_perox_C"/>
</dbReference>
<dbReference type="GO" id="GO:0004601">
    <property type="term" value="F:peroxidase activity"/>
    <property type="evidence" value="ECO:0007669"/>
    <property type="project" value="UniProtKB-KW"/>
</dbReference>
<keyword evidence="4" id="KW-0479">Metal-binding</keyword>
<proteinExistence type="inferred from homology"/>
<dbReference type="NCBIfam" id="TIGR01413">
    <property type="entry name" value="Dyp_perox_fam"/>
    <property type="match status" value="1"/>
</dbReference>
<dbReference type="Proteomes" id="UP000032120">
    <property type="component" value="Unassembled WGS sequence"/>
</dbReference>
<dbReference type="Pfam" id="PF20628">
    <property type="entry name" value="Dyp_perox_C"/>
    <property type="match status" value="1"/>
</dbReference>
<evidence type="ECO:0000256" key="6">
    <source>
        <dbReference type="ARBA" id="ARBA00023002"/>
    </source>
</evidence>
<dbReference type="AlphaFoldDB" id="A0A0D0ISG9"/>
<keyword evidence="6" id="KW-0560">Oxidoreductase</keyword>
<evidence type="ECO:0000259" key="11">
    <source>
        <dbReference type="Pfam" id="PF20628"/>
    </source>
</evidence>
<dbReference type="GO" id="GO:0005829">
    <property type="term" value="C:cytosol"/>
    <property type="evidence" value="ECO:0007669"/>
    <property type="project" value="TreeGrafter"/>
</dbReference>
<protein>
    <submittedName>
        <fullName evidence="12">Peroxidase</fullName>
    </submittedName>
</protein>
<keyword evidence="7" id="KW-0408">Iron</keyword>
<evidence type="ECO:0000256" key="3">
    <source>
        <dbReference type="ARBA" id="ARBA00022617"/>
    </source>
</evidence>
<feature type="domain" description="Dyp-type peroxidase C-terminal" evidence="11">
    <location>
        <begin position="226"/>
        <end position="401"/>
    </location>
</feature>
<gene>
    <name evidence="12" type="ORF">SD72_00535</name>
</gene>
<dbReference type="SUPFAM" id="SSF54909">
    <property type="entry name" value="Dimeric alpha+beta barrel"/>
    <property type="match status" value="1"/>
</dbReference>
<sequence length="414" mass="44217">MSRRALLTGGAVGAGLGALIGGAGGAFGGFSLGRADASASARFDDTTEPALSVTGDEPGFGGEALPCHGEHQAGIVSVPATNVRHIAYRLRDETDRASLAGMFRVLTGDIEALTAGVGPLADPEPELAARPARLSVTVGVGAGLVDRVDPRLRPAWLAPLPKFEHDELGHGFDGGDLLLIVQADDPLPVAHAARMLHRDLDRFAEVAWVQQGFRQSRGSEASDHTMRNLMGQVDGTVNPTPEEDDFDEVMWVDRGDGQAWLAGGSAFVLRRIRMELDSWDRVDRPGREQTMGRTLSDGAPLTNPTGGEHAPVDFDAKNALGLPVISSAAHIRRAHSVDRRERIVRRAVNYDDGNEAGLLFGCFQRNPLTQFVPIQRRLDEADLLNEWVTHTGSAVFAVLPGFKSGEILGATLLA</sequence>
<feature type="domain" description="Dyp-type peroxidase N-terminal" evidence="10">
    <location>
        <begin position="72"/>
        <end position="214"/>
    </location>
</feature>
<organism evidence="12 13">
    <name type="scientific">Leucobacter komagatae</name>
    <dbReference type="NCBI Taxonomy" id="55969"/>
    <lineage>
        <taxon>Bacteria</taxon>
        <taxon>Bacillati</taxon>
        <taxon>Actinomycetota</taxon>
        <taxon>Actinomycetes</taxon>
        <taxon>Micrococcales</taxon>
        <taxon>Microbacteriaceae</taxon>
        <taxon>Leucobacter</taxon>
    </lineage>
</organism>
<keyword evidence="2 12" id="KW-0575">Peroxidase</keyword>
<accession>A0A0D0ISG9</accession>
<evidence type="ECO:0000256" key="1">
    <source>
        <dbReference type="ARBA" id="ARBA00001970"/>
    </source>
</evidence>
<dbReference type="PANTHER" id="PTHR30521:SF4">
    <property type="entry name" value="DEFERROCHELATASE"/>
    <property type="match status" value="1"/>
</dbReference>
<dbReference type="EMBL" id="JXSQ01000001">
    <property type="protein sequence ID" value="KIP53907.1"/>
    <property type="molecule type" value="Genomic_DNA"/>
</dbReference>
<evidence type="ECO:0000256" key="5">
    <source>
        <dbReference type="ARBA" id="ARBA00022729"/>
    </source>
</evidence>
<keyword evidence="13" id="KW-1185">Reference proteome</keyword>
<dbReference type="GO" id="GO:0020037">
    <property type="term" value="F:heme binding"/>
    <property type="evidence" value="ECO:0007669"/>
    <property type="project" value="InterPro"/>
</dbReference>
<evidence type="ECO:0000256" key="2">
    <source>
        <dbReference type="ARBA" id="ARBA00022559"/>
    </source>
</evidence>
<dbReference type="InterPro" id="IPR006314">
    <property type="entry name" value="Dyp_peroxidase"/>
</dbReference>
<dbReference type="InterPro" id="IPR011008">
    <property type="entry name" value="Dimeric_a/b-barrel"/>
</dbReference>
<dbReference type="PROSITE" id="PS51404">
    <property type="entry name" value="DYP_PEROXIDASE"/>
    <property type="match status" value="1"/>
</dbReference>
<feature type="region of interest" description="Disordered" evidence="9">
    <location>
        <begin position="284"/>
        <end position="311"/>
    </location>
</feature>
<name>A0A0D0ISG9_9MICO</name>
<evidence type="ECO:0000256" key="8">
    <source>
        <dbReference type="ARBA" id="ARBA00025737"/>
    </source>
</evidence>
<keyword evidence="5" id="KW-0732">Signal</keyword>
<evidence type="ECO:0000313" key="12">
    <source>
        <dbReference type="EMBL" id="KIP53907.1"/>
    </source>
</evidence>
<evidence type="ECO:0000256" key="7">
    <source>
        <dbReference type="ARBA" id="ARBA00023004"/>
    </source>
</evidence>
<evidence type="ECO:0000256" key="9">
    <source>
        <dbReference type="SAM" id="MobiDB-lite"/>
    </source>
</evidence>
<keyword evidence="3" id="KW-0349">Heme</keyword>
<comment type="cofactor">
    <cofactor evidence="1">
        <name>heme b</name>
        <dbReference type="ChEBI" id="CHEBI:60344"/>
    </cofactor>
</comment>
<evidence type="ECO:0000313" key="13">
    <source>
        <dbReference type="Proteomes" id="UP000032120"/>
    </source>
</evidence>